<dbReference type="PANTHER" id="PTHR34773:SF1">
    <property type="entry name" value="FLAGELLAR SECRETION CHAPERONE FLIS"/>
    <property type="match status" value="1"/>
</dbReference>
<reference evidence="7 8" key="1">
    <citation type="journal article" date="2012" name="J. Bacteriol.">
        <title>Genome of Bacillus macauensis ZFHKF-1, a Long-Chain-Forming Bacterium.</title>
        <authorList>
            <person name="Cai L."/>
            <person name="Zhang T."/>
        </authorList>
    </citation>
    <scope>NUCLEOTIDE SEQUENCE [LARGE SCALE GENOMIC DNA]</scope>
    <source>
        <strain evidence="7 8">ZFHKF-1</strain>
    </source>
</reference>
<evidence type="ECO:0000256" key="3">
    <source>
        <dbReference type="ARBA" id="ARBA00022490"/>
    </source>
</evidence>
<sequence length="133" mass="15391">MSIQNPNLLYQNNAVATASPGDLIVMLYNGCLKFITTAKQAIINHDIPLKNTMIQKAQKIIQELMVTLNPEVMLSESLLSLYDYMHRRLIQANIETNIRYLEEVESYLVDLRDTWKEVVRMQPRTLYRSGDCV</sequence>
<dbReference type="SUPFAM" id="SSF101116">
    <property type="entry name" value="Flagellar export chaperone FliS"/>
    <property type="match status" value="1"/>
</dbReference>
<dbReference type="CDD" id="cd16098">
    <property type="entry name" value="FliS"/>
    <property type="match status" value="1"/>
</dbReference>
<keyword evidence="4 6" id="KW-1005">Bacterial flagellum biogenesis</keyword>
<dbReference type="RefSeq" id="WP_007200458.1">
    <property type="nucleotide sequence ID" value="NZ_AKKV01000019.1"/>
</dbReference>
<keyword evidence="7" id="KW-0969">Cilium</keyword>
<dbReference type="PATRIC" id="fig|1196324.3.peg.354"/>
<dbReference type="InterPro" id="IPR003713">
    <property type="entry name" value="FliS"/>
</dbReference>
<dbReference type="InterPro" id="IPR036584">
    <property type="entry name" value="FliS_sf"/>
</dbReference>
<dbReference type="GO" id="GO:0005829">
    <property type="term" value="C:cytosol"/>
    <property type="evidence" value="ECO:0007669"/>
    <property type="project" value="UniProtKB-SubCell"/>
</dbReference>
<dbReference type="GO" id="GO:0071973">
    <property type="term" value="P:bacterial-type flagellum-dependent cell motility"/>
    <property type="evidence" value="ECO:0007669"/>
    <property type="project" value="TreeGrafter"/>
</dbReference>
<dbReference type="Gene3D" id="1.20.120.340">
    <property type="entry name" value="Flagellar protein FliS"/>
    <property type="match status" value="1"/>
</dbReference>
<keyword evidence="7" id="KW-0282">Flagellum</keyword>
<comment type="similarity">
    <text evidence="2 6">Belongs to the FliS family.</text>
</comment>
<dbReference type="Pfam" id="PF02561">
    <property type="entry name" value="FliS"/>
    <property type="match status" value="1"/>
</dbReference>
<comment type="caution">
    <text evidence="7">The sequence shown here is derived from an EMBL/GenBank/DDBJ whole genome shotgun (WGS) entry which is preliminary data.</text>
</comment>
<dbReference type="eggNOG" id="COG1516">
    <property type="taxonomic scope" value="Bacteria"/>
</dbReference>
<dbReference type="GO" id="GO:0044780">
    <property type="term" value="P:bacterial-type flagellum assembly"/>
    <property type="evidence" value="ECO:0007669"/>
    <property type="project" value="InterPro"/>
</dbReference>
<dbReference type="Proteomes" id="UP000004080">
    <property type="component" value="Unassembled WGS sequence"/>
</dbReference>
<name>I8J588_9BACL</name>
<keyword evidence="8" id="KW-1185">Reference proteome</keyword>
<dbReference type="PANTHER" id="PTHR34773">
    <property type="entry name" value="FLAGELLAR SECRETION CHAPERONE FLIS"/>
    <property type="match status" value="1"/>
</dbReference>
<dbReference type="STRING" id="1196324.A374_01784"/>
<organism evidence="7 8">
    <name type="scientific">Fictibacillus macauensis ZFHKF-1</name>
    <dbReference type="NCBI Taxonomy" id="1196324"/>
    <lineage>
        <taxon>Bacteria</taxon>
        <taxon>Bacillati</taxon>
        <taxon>Bacillota</taxon>
        <taxon>Bacilli</taxon>
        <taxon>Bacillales</taxon>
        <taxon>Fictibacillaceae</taxon>
        <taxon>Fictibacillus</taxon>
    </lineage>
</organism>
<dbReference type="AlphaFoldDB" id="I8J588"/>
<dbReference type="EMBL" id="AKKV01000019">
    <property type="protein sequence ID" value="EIT86946.1"/>
    <property type="molecule type" value="Genomic_DNA"/>
</dbReference>
<dbReference type="OrthoDB" id="1524959at2"/>
<keyword evidence="3 6" id="KW-0963">Cytoplasm</keyword>
<proteinExistence type="inferred from homology"/>
<evidence type="ECO:0000256" key="6">
    <source>
        <dbReference type="PIRNR" id="PIRNR039090"/>
    </source>
</evidence>
<keyword evidence="5" id="KW-0143">Chaperone</keyword>
<dbReference type="NCBIfam" id="TIGR00208">
    <property type="entry name" value="fliS"/>
    <property type="match status" value="1"/>
</dbReference>
<dbReference type="PIRSF" id="PIRSF039090">
    <property type="entry name" value="Flis"/>
    <property type="match status" value="1"/>
</dbReference>
<keyword evidence="7" id="KW-0966">Cell projection</keyword>
<protein>
    <recommendedName>
        <fullName evidence="6">Flagellar secretion chaperone FliS</fullName>
    </recommendedName>
</protein>
<evidence type="ECO:0000313" key="8">
    <source>
        <dbReference type="Proteomes" id="UP000004080"/>
    </source>
</evidence>
<evidence type="ECO:0000256" key="4">
    <source>
        <dbReference type="ARBA" id="ARBA00022795"/>
    </source>
</evidence>
<evidence type="ECO:0000256" key="1">
    <source>
        <dbReference type="ARBA" id="ARBA00004514"/>
    </source>
</evidence>
<evidence type="ECO:0000256" key="5">
    <source>
        <dbReference type="ARBA" id="ARBA00023186"/>
    </source>
</evidence>
<evidence type="ECO:0000256" key="2">
    <source>
        <dbReference type="ARBA" id="ARBA00008787"/>
    </source>
</evidence>
<evidence type="ECO:0000313" key="7">
    <source>
        <dbReference type="EMBL" id="EIT86946.1"/>
    </source>
</evidence>
<comment type="subcellular location">
    <subcellularLocation>
        <location evidence="1 6">Cytoplasm</location>
        <location evidence="1 6">Cytosol</location>
    </subcellularLocation>
</comment>
<accession>I8J588</accession>
<gene>
    <name evidence="7" type="primary">fliS</name>
    <name evidence="7" type="ORF">A374_01784</name>
</gene>